<protein>
    <recommendedName>
        <fullName evidence="8">Transcriptional repressor NrdR</fullName>
    </recommendedName>
</protein>
<keyword evidence="11" id="KW-1185">Reference proteome</keyword>
<evidence type="ECO:0000256" key="6">
    <source>
        <dbReference type="ARBA" id="ARBA00023125"/>
    </source>
</evidence>
<evidence type="ECO:0000256" key="1">
    <source>
        <dbReference type="ARBA" id="ARBA00022491"/>
    </source>
</evidence>
<dbReference type="GO" id="GO:0045892">
    <property type="term" value="P:negative regulation of DNA-templated transcription"/>
    <property type="evidence" value="ECO:0007669"/>
    <property type="project" value="UniProtKB-UniRule"/>
</dbReference>
<accession>A0A177E8W3</accession>
<dbReference type="GO" id="GO:0003677">
    <property type="term" value="F:DNA binding"/>
    <property type="evidence" value="ECO:0007669"/>
    <property type="project" value="UniProtKB-KW"/>
</dbReference>
<comment type="cofactor">
    <cofactor evidence="8">
        <name>Zn(2+)</name>
        <dbReference type="ChEBI" id="CHEBI:29105"/>
    </cofactor>
    <text evidence="8">Binds 1 zinc ion.</text>
</comment>
<dbReference type="PANTHER" id="PTHR30455:SF2">
    <property type="entry name" value="TRANSCRIPTIONAL REPRESSOR NRDR"/>
    <property type="match status" value="1"/>
</dbReference>
<keyword evidence="6 8" id="KW-0238">DNA-binding</keyword>
<dbReference type="STRING" id="1795632.TH606_02970"/>
<dbReference type="InterPro" id="IPR003796">
    <property type="entry name" value="RNR_NrdR-like"/>
</dbReference>
<organism evidence="10 11">
    <name type="scientific">Thermodesulfatator autotrophicus</name>
    <dbReference type="NCBI Taxonomy" id="1795632"/>
    <lineage>
        <taxon>Bacteria</taxon>
        <taxon>Pseudomonadati</taxon>
        <taxon>Thermodesulfobacteriota</taxon>
        <taxon>Thermodesulfobacteria</taxon>
        <taxon>Thermodesulfobacteriales</taxon>
        <taxon>Thermodesulfatatoraceae</taxon>
        <taxon>Thermodesulfatator</taxon>
    </lineage>
</organism>
<dbReference type="GO" id="GO:0008270">
    <property type="term" value="F:zinc ion binding"/>
    <property type="evidence" value="ECO:0007669"/>
    <property type="project" value="UniProtKB-UniRule"/>
</dbReference>
<proteinExistence type="inferred from homology"/>
<dbReference type="OrthoDB" id="9807461at2"/>
<comment type="function">
    <text evidence="8">Negatively regulates transcription of bacterial ribonucleotide reductase nrd genes and operons by binding to NrdR-boxes.</text>
</comment>
<dbReference type="Pfam" id="PF03477">
    <property type="entry name" value="ATP-cone"/>
    <property type="match status" value="1"/>
</dbReference>
<dbReference type="PANTHER" id="PTHR30455">
    <property type="entry name" value="TRANSCRIPTIONAL REPRESSOR NRDR"/>
    <property type="match status" value="1"/>
</dbReference>
<feature type="domain" description="ATP-cone" evidence="9">
    <location>
        <begin position="49"/>
        <end position="139"/>
    </location>
</feature>
<evidence type="ECO:0000256" key="5">
    <source>
        <dbReference type="ARBA" id="ARBA00023015"/>
    </source>
</evidence>
<evidence type="ECO:0000313" key="11">
    <source>
        <dbReference type="Proteomes" id="UP000076964"/>
    </source>
</evidence>
<keyword evidence="7 8" id="KW-0804">Transcription</keyword>
<keyword evidence="1 8" id="KW-0678">Repressor</keyword>
<keyword evidence="4 8" id="KW-0067">ATP-binding</keyword>
<keyword evidence="8" id="KW-0862">Zinc</keyword>
<name>A0A177E8W3_9BACT</name>
<keyword evidence="3 8" id="KW-0863">Zinc-finger</keyword>
<evidence type="ECO:0000256" key="2">
    <source>
        <dbReference type="ARBA" id="ARBA00022741"/>
    </source>
</evidence>
<comment type="similarity">
    <text evidence="8">Belongs to the NrdR family.</text>
</comment>
<evidence type="ECO:0000259" key="9">
    <source>
        <dbReference type="PROSITE" id="PS51161"/>
    </source>
</evidence>
<evidence type="ECO:0000256" key="4">
    <source>
        <dbReference type="ARBA" id="ARBA00022840"/>
    </source>
</evidence>
<dbReference type="PROSITE" id="PS51161">
    <property type="entry name" value="ATP_CONE"/>
    <property type="match status" value="1"/>
</dbReference>
<feature type="zinc finger region" evidence="8">
    <location>
        <begin position="3"/>
        <end position="34"/>
    </location>
</feature>
<sequence length="153" mass="18142">MKCPSCEHMETKVVDSRMSKDGATIRRRRECLACGYRFTTYERVEMQLPMIIKRDGRREPFIREKVIEGIKKACQKRPISMEEIEAFVNALERELLESGEKEVPSTFIGEKVMDKLHEWDEVAYVRFASVYRQFQDVNEFIEQIQQLLKNKKS</sequence>
<evidence type="ECO:0000256" key="3">
    <source>
        <dbReference type="ARBA" id="ARBA00022771"/>
    </source>
</evidence>
<keyword evidence="5 8" id="KW-0805">Transcription regulation</keyword>
<reference evidence="10 11" key="1">
    <citation type="submission" date="2016-02" db="EMBL/GenBank/DDBJ databases">
        <title>Draft genome sequence of Thermodesulfatator sp. S606.</title>
        <authorList>
            <person name="Lai Q."/>
            <person name="Cao J."/>
            <person name="Dupont S."/>
            <person name="Shao Z."/>
            <person name="Jebbar M."/>
            <person name="Alain K."/>
        </authorList>
    </citation>
    <scope>NUCLEOTIDE SEQUENCE [LARGE SCALE GENOMIC DNA]</scope>
    <source>
        <strain evidence="10 11">S606</strain>
    </source>
</reference>
<dbReference type="HAMAP" id="MF_00440">
    <property type="entry name" value="NrdR"/>
    <property type="match status" value="1"/>
</dbReference>
<gene>
    <name evidence="8" type="primary">nrdR</name>
    <name evidence="10" type="ORF">TH606_02970</name>
</gene>
<dbReference type="AlphaFoldDB" id="A0A177E8W3"/>
<dbReference type="Pfam" id="PF22811">
    <property type="entry name" value="Zn_ribbon_NrdR"/>
    <property type="match status" value="1"/>
</dbReference>
<evidence type="ECO:0000256" key="8">
    <source>
        <dbReference type="HAMAP-Rule" id="MF_00440"/>
    </source>
</evidence>
<evidence type="ECO:0000256" key="7">
    <source>
        <dbReference type="ARBA" id="ARBA00023163"/>
    </source>
</evidence>
<dbReference type="Proteomes" id="UP000076964">
    <property type="component" value="Unassembled WGS sequence"/>
</dbReference>
<dbReference type="RefSeq" id="WP_068541221.1">
    <property type="nucleotide sequence ID" value="NZ_LSFI01000009.1"/>
</dbReference>
<keyword evidence="2 8" id="KW-0547">Nucleotide-binding</keyword>
<dbReference type="GO" id="GO:0005524">
    <property type="term" value="F:ATP binding"/>
    <property type="evidence" value="ECO:0007669"/>
    <property type="project" value="UniProtKB-UniRule"/>
</dbReference>
<dbReference type="InterPro" id="IPR005144">
    <property type="entry name" value="ATP-cone_dom"/>
</dbReference>
<dbReference type="InterPro" id="IPR055173">
    <property type="entry name" value="NrdR-like_N"/>
</dbReference>
<keyword evidence="8" id="KW-0479">Metal-binding</keyword>
<comment type="caution">
    <text evidence="10">The sequence shown here is derived from an EMBL/GenBank/DDBJ whole genome shotgun (WGS) entry which is preliminary data.</text>
</comment>
<dbReference type="NCBIfam" id="TIGR00244">
    <property type="entry name" value="transcriptional regulator NrdR"/>
    <property type="match status" value="1"/>
</dbReference>
<dbReference type="EMBL" id="LSFI01000009">
    <property type="protein sequence ID" value="OAG28238.1"/>
    <property type="molecule type" value="Genomic_DNA"/>
</dbReference>
<evidence type="ECO:0000313" key="10">
    <source>
        <dbReference type="EMBL" id="OAG28238.1"/>
    </source>
</evidence>